<dbReference type="InterPro" id="IPR055015">
    <property type="entry name" value="GCX_COOH"/>
</dbReference>
<dbReference type="SUPFAM" id="SSF51126">
    <property type="entry name" value="Pectin lyase-like"/>
    <property type="match status" value="1"/>
</dbReference>
<dbReference type="RefSeq" id="WP_114070721.1">
    <property type="nucleotide sequence ID" value="NZ_CP030855.1"/>
</dbReference>
<dbReference type="OrthoDB" id="1491394at2"/>
<dbReference type="InterPro" id="IPR059226">
    <property type="entry name" value="Choice_anch_Q_dom"/>
</dbReference>
<dbReference type="AlphaFoldDB" id="A0A344TTL0"/>
<organism evidence="1 2">
    <name type="scientific">Runella rosea</name>
    <dbReference type="NCBI Taxonomy" id="2259595"/>
    <lineage>
        <taxon>Bacteria</taxon>
        <taxon>Pseudomonadati</taxon>
        <taxon>Bacteroidota</taxon>
        <taxon>Cytophagia</taxon>
        <taxon>Cytophagales</taxon>
        <taxon>Spirosomataceae</taxon>
        <taxon>Runella</taxon>
    </lineage>
</organism>
<proteinExistence type="predicted"/>
<keyword evidence="2" id="KW-1185">Reference proteome</keyword>
<dbReference type="EMBL" id="CP030855">
    <property type="protein sequence ID" value="AXE21981.1"/>
    <property type="molecule type" value="Genomic_DNA"/>
</dbReference>
<evidence type="ECO:0000313" key="2">
    <source>
        <dbReference type="Proteomes" id="UP000251993"/>
    </source>
</evidence>
<dbReference type="NCBIfam" id="NF045639">
    <property type="entry name" value="GCX_COOH"/>
    <property type="match status" value="1"/>
</dbReference>
<protein>
    <recommendedName>
        <fullName evidence="3">DUF1565 domain-containing protein</fullName>
    </recommendedName>
</protein>
<dbReference type="Gene3D" id="2.160.20.10">
    <property type="entry name" value="Single-stranded right-handed beta-helix, Pectin lyase-like"/>
    <property type="match status" value="1"/>
</dbReference>
<sequence>MKYLFLAIIILSCYGNCYAEIYYVKTNGNDTINDGKSWNAAFATLQKALQVSQYGDQIWVTQGTYKPTAYPSGITNQSSPLTDRDKAFEMVNGVKLYGGFSGDETSVMQRIADHRTILSGDIGVENNDIDNCYHVLISINDDSTTLIDGFTITQGRAKPNPPSGPNYIIIEGMPVYRTAGGAMFFRNTFAKLNNILFTGNMADIEGGGMCSYGSSPLLTNVVFSENRGGMGGGMANKSRSNPSLLNVNFSANIATPDGGGMYNEYSSPILENVLFISNSAPLGGGMKNYQSYCQLTNVVFHKNIGSFMGGGMHNAFYSAPTLKNAVFWKNSSPAGGGLADDSKSASNSINVTFAENTSRFSSVVLHGGGAVFVDDSKTKIKNSIFWGNKYLYNNTLLDNDIITRKNSEVSVSNSLLQLPNTATNYPSASFLALDSAHNIFAQNPLFVDVVNGNLRLEDCSPAVNAGDTVGVPATDLDGNIRPYPAGSTDVDMGAYENQTIAWPAHLNITEPITNGAIVKVAGEITATNQISGAIAVYQGTKSVTLLPDFSATSNTFTAVIGGCGTGISASADGASKR</sequence>
<accession>A0A344TTL0</accession>
<dbReference type="PANTHER" id="PTHR11319:SF35">
    <property type="entry name" value="OUTER MEMBRANE PROTEIN PMPC-RELATED"/>
    <property type="match status" value="1"/>
</dbReference>
<evidence type="ECO:0008006" key="3">
    <source>
        <dbReference type="Google" id="ProtNLM"/>
    </source>
</evidence>
<reference evidence="1 2" key="1">
    <citation type="submission" date="2018-07" db="EMBL/GenBank/DDBJ databases">
        <title>Genome sequencing of Runella.</title>
        <authorList>
            <person name="Baek M.-G."/>
            <person name="Yi H."/>
        </authorList>
    </citation>
    <scope>NUCLEOTIDE SEQUENCE [LARGE SCALE GENOMIC DNA]</scope>
    <source>
        <strain evidence="1 2">HYN0085</strain>
        <plasmid evidence="1 2">unnamed5</plasmid>
    </source>
</reference>
<keyword evidence="1" id="KW-0614">Plasmid</keyword>
<geneLocation type="plasmid" evidence="1 2">
    <name>unnamed5</name>
</geneLocation>
<dbReference type="InterPro" id="IPR012334">
    <property type="entry name" value="Pectin_lyas_fold"/>
</dbReference>
<name>A0A344TTL0_9BACT</name>
<evidence type="ECO:0000313" key="1">
    <source>
        <dbReference type="EMBL" id="AXE21981.1"/>
    </source>
</evidence>
<dbReference type="InterPro" id="IPR011050">
    <property type="entry name" value="Pectin_lyase_fold/virulence"/>
</dbReference>
<dbReference type="KEGG" id="run:DR864_29390"/>
<dbReference type="Proteomes" id="UP000251993">
    <property type="component" value="Plasmid unnamed5"/>
</dbReference>
<gene>
    <name evidence="1" type="ORF">DR864_29390</name>
</gene>
<dbReference type="NCBIfam" id="NF041518">
    <property type="entry name" value="choice_anch_Q"/>
    <property type="match status" value="1"/>
</dbReference>
<dbReference type="PANTHER" id="PTHR11319">
    <property type="entry name" value="G PROTEIN-COUPLED RECEPTOR-RELATED"/>
    <property type="match status" value="1"/>
</dbReference>